<sequence>MNSVYCICQQKFADLPSLPDFVARGGRVVSPSPPEAHKSSRPSTPTALPPPIIRDTYNYVNYLNPVYLGKGGFAAVWRYRKEGTRDEYYAVKVVERSRLSRTSAYEKLHREIQLHGGCSHPNIVKLCGYFQDNFNIYILLELCPDGTLLNRIYNGRGGCLSSYESFIYIRGIVEAVLYLFTKGILHRDLKPGNIFLDGNHVKLGDFGLAVSKGGHSNRSASGLSSISGTPNYLAPEVLHRRGHSEASEAWAIGCILYCMLIGRPPFETDNLQKTYNRIMRGEFSWPTIDGKNNVEQRAVMLVNRLLRIDPANRETVAGIKTSLYYQQYVENEQSDIVDQNSNALSSLSLNSQRVQQNGARHDCNGRQAISPHQPDRWHWYSPAYAPQTHDVNAIEYADSDPYEDQRPSTAYANEMGSIGVMAPRLTSFHDSGLGSDPHLLSPRNSIASRLELYVHTLNLLLKQSSYLVEIPFVPLLYVSKWVDYTNKYGFGCILSDGTVSVHFNDDSLIAVRQHNVKSASSDIFEKVRIANVYRSYMEKELTGASVNDDLIRDSWKRQMMPNGELPYLAYETKRDNFVFMLLSNGTVQVNFTNRHVKVILTPPTQGICPFDGRNSMLFTLIDESKHMATYRLEDSMNLGSTPFLQTKFVDILQEMKNIVNEHSFRVRTPPLEPQDGDRNSPTSSNQRSGIISTAC</sequence>
<dbReference type="InterPro" id="IPR000719">
    <property type="entry name" value="Prot_kinase_dom"/>
</dbReference>
<dbReference type="FunFam" id="3.30.200.20:FF:000042">
    <property type="entry name" value="Aurora kinase A"/>
    <property type="match status" value="1"/>
</dbReference>
<dbReference type="Pfam" id="PF00069">
    <property type="entry name" value="Pkinase"/>
    <property type="match status" value="1"/>
</dbReference>
<dbReference type="AlphaFoldDB" id="A0AAF3EY00"/>
<keyword evidence="2 7" id="KW-0808">Transferase</keyword>
<keyword evidence="5 6" id="KW-0067">ATP-binding</keyword>
<dbReference type="PROSITE" id="PS00108">
    <property type="entry name" value="PROTEIN_KINASE_ST"/>
    <property type="match status" value="1"/>
</dbReference>
<protein>
    <recommendedName>
        <fullName evidence="7">Serine/threonine-protein kinase PLK</fullName>
        <ecNumber evidence="7">2.7.11.21</ecNumber>
    </recommendedName>
    <alternativeName>
        <fullName evidence="7">Polo-like kinase</fullName>
    </alternativeName>
</protein>
<feature type="binding site" evidence="6">
    <location>
        <position position="92"/>
    </location>
    <ligand>
        <name>ATP</name>
        <dbReference type="ChEBI" id="CHEBI:30616"/>
    </ligand>
</feature>
<reference evidence="12" key="1">
    <citation type="submission" date="2024-02" db="UniProtKB">
        <authorList>
            <consortium name="WormBaseParasite"/>
        </authorList>
    </citation>
    <scope>IDENTIFICATION</scope>
</reference>
<dbReference type="SUPFAM" id="SSF56112">
    <property type="entry name" value="Protein kinase-like (PK-like)"/>
    <property type="match status" value="1"/>
</dbReference>
<dbReference type="InterPro" id="IPR008271">
    <property type="entry name" value="Ser/Thr_kinase_AS"/>
</dbReference>
<feature type="domain" description="Protein kinase" evidence="9">
    <location>
        <begin position="62"/>
        <end position="329"/>
    </location>
</feature>
<feature type="compositionally biased region" description="Polar residues" evidence="8">
    <location>
        <begin position="679"/>
        <end position="695"/>
    </location>
</feature>
<comment type="similarity">
    <text evidence="7">Belongs to the protein kinase superfamily. Ser/Thr protein kinase family. CDC5/Polo subfamily.</text>
</comment>
<dbReference type="CDD" id="cd13118">
    <property type="entry name" value="POLO_box_1"/>
    <property type="match status" value="1"/>
</dbReference>
<keyword evidence="11" id="KW-1185">Reference proteome</keyword>
<organism evidence="11 12">
    <name type="scientific">Mesorhabditis belari</name>
    <dbReference type="NCBI Taxonomy" id="2138241"/>
    <lineage>
        <taxon>Eukaryota</taxon>
        <taxon>Metazoa</taxon>
        <taxon>Ecdysozoa</taxon>
        <taxon>Nematoda</taxon>
        <taxon>Chromadorea</taxon>
        <taxon>Rhabditida</taxon>
        <taxon>Rhabditina</taxon>
        <taxon>Rhabditomorpha</taxon>
        <taxon>Rhabditoidea</taxon>
        <taxon>Rhabditidae</taxon>
        <taxon>Mesorhabditinae</taxon>
        <taxon>Mesorhabditis</taxon>
    </lineage>
</organism>
<evidence type="ECO:0000313" key="11">
    <source>
        <dbReference type="Proteomes" id="UP000887575"/>
    </source>
</evidence>
<dbReference type="SUPFAM" id="SSF82615">
    <property type="entry name" value="Polo-box domain"/>
    <property type="match status" value="2"/>
</dbReference>
<evidence type="ECO:0000256" key="3">
    <source>
        <dbReference type="ARBA" id="ARBA00022741"/>
    </source>
</evidence>
<feature type="domain" description="POLO box" evidence="10">
    <location>
        <begin position="477"/>
        <end position="562"/>
    </location>
</feature>
<evidence type="ECO:0000256" key="4">
    <source>
        <dbReference type="ARBA" id="ARBA00022777"/>
    </source>
</evidence>
<dbReference type="GO" id="GO:0005737">
    <property type="term" value="C:cytoplasm"/>
    <property type="evidence" value="ECO:0007669"/>
    <property type="project" value="TreeGrafter"/>
</dbReference>
<dbReference type="InterPro" id="IPR033701">
    <property type="entry name" value="POLO_box_1"/>
</dbReference>
<dbReference type="PANTHER" id="PTHR24345">
    <property type="entry name" value="SERINE/THREONINE-PROTEIN KINASE PLK"/>
    <property type="match status" value="1"/>
</dbReference>
<evidence type="ECO:0000256" key="7">
    <source>
        <dbReference type="RuleBase" id="RU361162"/>
    </source>
</evidence>
<dbReference type="PROSITE" id="PS50011">
    <property type="entry name" value="PROTEIN_KINASE_DOM"/>
    <property type="match status" value="1"/>
</dbReference>
<dbReference type="GO" id="GO:0005634">
    <property type="term" value="C:nucleus"/>
    <property type="evidence" value="ECO:0007669"/>
    <property type="project" value="TreeGrafter"/>
</dbReference>
<dbReference type="InterPro" id="IPR036947">
    <property type="entry name" value="POLO_box_dom_sf"/>
</dbReference>
<evidence type="ECO:0000256" key="1">
    <source>
        <dbReference type="ARBA" id="ARBA00022527"/>
    </source>
</evidence>
<feature type="region of interest" description="Disordered" evidence="8">
    <location>
        <begin position="29"/>
        <end position="49"/>
    </location>
</feature>
<dbReference type="WBParaSite" id="MBELARI_LOCUS19090">
    <property type="protein sequence ID" value="MBELARI_LOCUS19090"/>
    <property type="gene ID" value="MBELARI_LOCUS19090"/>
</dbReference>
<dbReference type="GO" id="GO:0004674">
    <property type="term" value="F:protein serine/threonine kinase activity"/>
    <property type="evidence" value="ECO:0007669"/>
    <property type="project" value="UniProtKB-KW"/>
</dbReference>
<dbReference type="GO" id="GO:0000776">
    <property type="term" value="C:kinetochore"/>
    <property type="evidence" value="ECO:0007669"/>
    <property type="project" value="TreeGrafter"/>
</dbReference>
<keyword evidence="4 7" id="KW-0418">Kinase</keyword>
<dbReference type="GO" id="GO:0007052">
    <property type="term" value="P:mitotic spindle organization"/>
    <property type="evidence" value="ECO:0007669"/>
    <property type="project" value="TreeGrafter"/>
</dbReference>
<name>A0AAF3EY00_9BILA</name>
<evidence type="ECO:0000259" key="9">
    <source>
        <dbReference type="PROSITE" id="PS50011"/>
    </source>
</evidence>
<dbReference type="PROSITE" id="PS50078">
    <property type="entry name" value="POLO_BOX"/>
    <property type="match status" value="1"/>
</dbReference>
<dbReference type="Gene3D" id="3.30.1120.30">
    <property type="entry name" value="POLO box domain"/>
    <property type="match status" value="2"/>
</dbReference>
<dbReference type="SMART" id="SM00220">
    <property type="entry name" value="S_TKc"/>
    <property type="match status" value="1"/>
</dbReference>
<evidence type="ECO:0000256" key="2">
    <source>
        <dbReference type="ARBA" id="ARBA00022679"/>
    </source>
</evidence>
<evidence type="ECO:0000256" key="5">
    <source>
        <dbReference type="ARBA" id="ARBA00022840"/>
    </source>
</evidence>
<dbReference type="InterPro" id="IPR011009">
    <property type="entry name" value="Kinase-like_dom_sf"/>
</dbReference>
<evidence type="ECO:0000259" key="10">
    <source>
        <dbReference type="PROSITE" id="PS50078"/>
    </source>
</evidence>
<evidence type="ECO:0000313" key="12">
    <source>
        <dbReference type="WBParaSite" id="MBELARI_LOCUS19090"/>
    </source>
</evidence>
<evidence type="ECO:0000256" key="6">
    <source>
        <dbReference type="PROSITE-ProRule" id="PRU10141"/>
    </source>
</evidence>
<feature type="region of interest" description="Disordered" evidence="8">
    <location>
        <begin position="663"/>
        <end position="695"/>
    </location>
</feature>
<dbReference type="PANTHER" id="PTHR24345:SF0">
    <property type="entry name" value="CELL CYCLE SERINE_THREONINE-PROTEIN KINASE CDC5_MSD2"/>
    <property type="match status" value="1"/>
</dbReference>
<proteinExistence type="inferred from homology"/>
<keyword evidence="1 7" id="KW-0723">Serine/threonine-protein kinase</keyword>
<dbReference type="Gene3D" id="1.10.510.10">
    <property type="entry name" value="Transferase(Phosphotransferase) domain 1"/>
    <property type="match status" value="1"/>
</dbReference>
<accession>A0AAF3EY00</accession>
<dbReference type="Proteomes" id="UP000887575">
    <property type="component" value="Unassembled WGS sequence"/>
</dbReference>
<keyword evidence="3 6" id="KW-0547">Nucleotide-binding</keyword>
<dbReference type="InterPro" id="IPR000959">
    <property type="entry name" value="POLO_box_dom"/>
</dbReference>
<dbReference type="EC" id="2.7.11.21" evidence="7"/>
<dbReference type="Pfam" id="PF00659">
    <property type="entry name" value="POLO_box"/>
    <property type="match status" value="2"/>
</dbReference>
<dbReference type="GO" id="GO:0000922">
    <property type="term" value="C:spindle pole"/>
    <property type="evidence" value="ECO:0007669"/>
    <property type="project" value="TreeGrafter"/>
</dbReference>
<comment type="catalytic activity">
    <reaction evidence="7">
        <text>L-threonyl-[protein] + ATP = O-phospho-L-threonyl-[protein] + ADP + H(+)</text>
        <dbReference type="Rhea" id="RHEA:46608"/>
        <dbReference type="Rhea" id="RHEA-COMP:11060"/>
        <dbReference type="Rhea" id="RHEA-COMP:11605"/>
        <dbReference type="ChEBI" id="CHEBI:15378"/>
        <dbReference type="ChEBI" id="CHEBI:30013"/>
        <dbReference type="ChEBI" id="CHEBI:30616"/>
        <dbReference type="ChEBI" id="CHEBI:61977"/>
        <dbReference type="ChEBI" id="CHEBI:456216"/>
        <dbReference type="EC" id="2.7.11.21"/>
    </reaction>
</comment>
<dbReference type="GO" id="GO:0005524">
    <property type="term" value="F:ATP binding"/>
    <property type="evidence" value="ECO:0007669"/>
    <property type="project" value="UniProtKB-UniRule"/>
</dbReference>
<dbReference type="InterPro" id="IPR017441">
    <property type="entry name" value="Protein_kinase_ATP_BS"/>
</dbReference>
<evidence type="ECO:0000256" key="8">
    <source>
        <dbReference type="SAM" id="MobiDB-lite"/>
    </source>
</evidence>
<dbReference type="PROSITE" id="PS00107">
    <property type="entry name" value="PROTEIN_KINASE_ATP"/>
    <property type="match status" value="1"/>
</dbReference>